<organism evidence="1 2">
    <name type="scientific">Parelaphostrongylus tenuis</name>
    <name type="common">Meningeal worm</name>
    <dbReference type="NCBI Taxonomy" id="148309"/>
    <lineage>
        <taxon>Eukaryota</taxon>
        <taxon>Metazoa</taxon>
        <taxon>Ecdysozoa</taxon>
        <taxon>Nematoda</taxon>
        <taxon>Chromadorea</taxon>
        <taxon>Rhabditida</taxon>
        <taxon>Rhabditina</taxon>
        <taxon>Rhabditomorpha</taxon>
        <taxon>Strongyloidea</taxon>
        <taxon>Metastrongylidae</taxon>
        <taxon>Parelaphostrongylus</taxon>
    </lineage>
</organism>
<comment type="caution">
    <text evidence="1">The sequence shown here is derived from an EMBL/GenBank/DDBJ whole genome shotgun (WGS) entry which is preliminary data.</text>
</comment>
<dbReference type="Proteomes" id="UP001196413">
    <property type="component" value="Unassembled WGS sequence"/>
</dbReference>
<sequence>MALSEEEIRPLLHFDYKMAVNASKALDKSIRRMVTKFVIFAQLSVCSRHSVKKEVEVD</sequence>
<accession>A0AAD5N0L8</accession>
<evidence type="ECO:0000313" key="1">
    <source>
        <dbReference type="EMBL" id="KAJ1357304.1"/>
    </source>
</evidence>
<evidence type="ECO:0000313" key="2">
    <source>
        <dbReference type="Proteomes" id="UP001196413"/>
    </source>
</evidence>
<protein>
    <submittedName>
        <fullName evidence="1">Uncharacterized protein</fullName>
    </submittedName>
</protein>
<reference evidence="1" key="1">
    <citation type="submission" date="2021-06" db="EMBL/GenBank/DDBJ databases">
        <title>Parelaphostrongylus tenuis whole genome reference sequence.</title>
        <authorList>
            <person name="Garwood T.J."/>
            <person name="Larsen P.A."/>
            <person name="Fountain-Jones N.M."/>
            <person name="Garbe J.R."/>
            <person name="Macchietto M.G."/>
            <person name="Kania S.A."/>
            <person name="Gerhold R.W."/>
            <person name="Richards J.E."/>
            <person name="Wolf T.M."/>
        </authorList>
    </citation>
    <scope>NUCLEOTIDE SEQUENCE</scope>
    <source>
        <strain evidence="1">MNPRO001-30</strain>
        <tissue evidence="1">Meninges</tissue>
    </source>
</reference>
<dbReference type="AlphaFoldDB" id="A0AAD5N0L8"/>
<keyword evidence="2" id="KW-1185">Reference proteome</keyword>
<name>A0AAD5N0L8_PARTN</name>
<proteinExistence type="predicted"/>
<dbReference type="EMBL" id="JAHQIW010003091">
    <property type="protein sequence ID" value="KAJ1357304.1"/>
    <property type="molecule type" value="Genomic_DNA"/>
</dbReference>
<gene>
    <name evidence="1" type="ORF">KIN20_015430</name>
</gene>